<protein>
    <submittedName>
        <fullName evidence="4">Histone H3 associated protein kinase</fullName>
    </submittedName>
</protein>
<evidence type="ECO:0000256" key="1">
    <source>
        <dbReference type="PROSITE-ProRule" id="PRU10141"/>
    </source>
</evidence>
<keyword evidence="5" id="KW-1185">Reference proteome</keyword>
<feature type="compositionally biased region" description="Basic and acidic residues" evidence="2">
    <location>
        <begin position="674"/>
        <end position="693"/>
    </location>
</feature>
<dbReference type="GeneTree" id="ENSGT00390000013015"/>
<dbReference type="GO" id="GO:0005524">
    <property type="term" value="F:ATP binding"/>
    <property type="evidence" value="ECO:0007669"/>
    <property type="project" value="UniProtKB-UniRule"/>
</dbReference>
<dbReference type="InterPro" id="IPR011009">
    <property type="entry name" value="Kinase-like_dom_sf"/>
</dbReference>
<dbReference type="STRING" id="109280.ENSHCOP00000017939"/>
<organism evidence="4 5">
    <name type="scientific">Hippocampus comes</name>
    <name type="common">Tiger tail seahorse</name>
    <dbReference type="NCBI Taxonomy" id="109280"/>
    <lineage>
        <taxon>Eukaryota</taxon>
        <taxon>Metazoa</taxon>
        <taxon>Chordata</taxon>
        <taxon>Craniata</taxon>
        <taxon>Vertebrata</taxon>
        <taxon>Euteleostomi</taxon>
        <taxon>Actinopterygii</taxon>
        <taxon>Neopterygii</taxon>
        <taxon>Teleostei</taxon>
        <taxon>Neoteleostei</taxon>
        <taxon>Acanthomorphata</taxon>
        <taxon>Syngnathiaria</taxon>
        <taxon>Syngnathiformes</taxon>
        <taxon>Syngnathoidei</taxon>
        <taxon>Syngnathidae</taxon>
        <taxon>Hippocampus</taxon>
    </lineage>
</organism>
<dbReference type="InterPro" id="IPR000719">
    <property type="entry name" value="Prot_kinase_dom"/>
</dbReference>
<feature type="compositionally biased region" description="Polar residues" evidence="2">
    <location>
        <begin position="506"/>
        <end position="517"/>
    </location>
</feature>
<feature type="domain" description="Protein kinase" evidence="3">
    <location>
        <begin position="925"/>
        <end position="1001"/>
    </location>
</feature>
<dbReference type="AlphaFoldDB" id="A0A3Q2YI38"/>
<dbReference type="InterPro" id="IPR017441">
    <property type="entry name" value="Protein_kinase_ATP_BS"/>
</dbReference>
<feature type="region of interest" description="Disordered" evidence="2">
    <location>
        <begin position="161"/>
        <end position="194"/>
    </location>
</feature>
<dbReference type="Proteomes" id="UP000264820">
    <property type="component" value="Unplaced"/>
</dbReference>
<dbReference type="GO" id="GO:0035556">
    <property type="term" value="P:intracellular signal transduction"/>
    <property type="evidence" value="ECO:0007669"/>
    <property type="project" value="TreeGrafter"/>
</dbReference>
<dbReference type="GO" id="GO:0072354">
    <property type="term" value="F:histone H3T3 kinase activity"/>
    <property type="evidence" value="ECO:0007669"/>
    <property type="project" value="TreeGrafter"/>
</dbReference>
<feature type="region of interest" description="Disordered" evidence="2">
    <location>
        <begin position="661"/>
        <end position="693"/>
    </location>
</feature>
<dbReference type="PANTHER" id="PTHR24419">
    <property type="entry name" value="INTERLEUKIN-1 RECEPTOR-ASSOCIATED KINASE"/>
    <property type="match status" value="1"/>
</dbReference>
<dbReference type="SUPFAM" id="SSF56112">
    <property type="entry name" value="Protein kinase-like (PK-like)"/>
    <property type="match status" value="1"/>
</dbReference>
<evidence type="ECO:0000256" key="2">
    <source>
        <dbReference type="SAM" id="MobiDB-lite"/>
    </source>
</evidence>
<dbReference type="GO" id="GO:0005737">
    <property type="term" value="C:cytoplasm"/>
    <property type="evidence" value="ECO:0007669"/>
    <property type="project" value="TreeGrafter"/>
</dbReference>
<feature type="region of interest" description="Disordered" evidence="2">
    <location>
        <begin position="500"/>
        <end position="519"/>
    </location>
</feature>
<keyword evidence="1" id="KW-0547">Nucleotide-binding</keyword>
<dbReference type="Pfam" id="PF12330">
    <property type="entry name" value="Haspin_kinase"/>
    <property type="match status" value="1"/>
</dbReference>
<feature type="compositionally biased region" description="Basic residues" evidence="2">
    <location>
        <begin position="106"/>
        <end position="118"/>
    </location>
</feature>
<accession>A0A3Q2YI38</accession>
<reference evidence="4" key="2">
    <citation type="submission" date="2025-09" db="UniProtKB">
        <authorList>
            <consortium name="Ensembl"/>
        </authorList>
    </citation>
    <scope>IDENTIFICATION</scope>
</reference>
<evidence type="ECO:0000313" key="4">
    <source>
        <dbReference type="Ensembl" id="ENSHCOP00000017939.1"/>
    </source>
</evidence>
<name>A0A3Q2YI38_HIPCM</name>
<reference evidence="4" key="1">
    <citation type="submission" date="2025-08" db="UniProtKB">
        <authorList>
            <consortium name="Ensembl"/>
        </authorList>
    </citation>
    <scope>IDENTIFICATION</scope>
</reference>
<dbReference type="PROSITE" id="PS50011">
    <property type="entry name" value="PROTEIN_KINASE_DOM"/>
    <property type="match status" value="1"/>
</dbReference>
<evidence type="ECO:0000313" key="5">
    <source>
        <dbReference type="Proteomes" id="UP000264820"/>
    </source>
</evidence>
<feature type="compositionally biased region" description="Polar residues" evidence="2">
    <location>
        <begin position="85"/>
        <end position="96"/>
    </location>
</feature>
<dbReference type="OMA" id="QSAKTEC"/>
<proteinExistence type="predicted"/>
<dbReference type="PANTHER" id="PTHR24419:SF18">
    <property type="entry name" value="SERINE_THREONINE-PROTEIN KINASE HASPIN"/>
    <property type="match status" value="1"/>
</dbReference>
<feature type="region of interest" description="Disordered" evidence="2">
    <location>
        <begin position="326"/>
        <end position="349"/>
    </location>
</feature>
<dbReference type="GO" id="GO:0000278">
    <property type="term" value="P:mitotic cell cycle"/>
    <property type="evidence" value="ECO:0007669"/>
    <property type="project" value="TreeGrafter"/>
</dbReference>
<feature type="compositionally biased region" description="Polar residues" evidence="2">
    <location>
        <begin position="661"/>
        <end position="670"/>
    </location>
</feature>
<dbReference type="Ensembl" id="ENSHCOT00000012511.1">
    <property type="protein sequence ID" value="ENSHCOP00000017939.1"/>
    <property type="gene ID" value="ENSHCOG00000002121.1"/>
</dbReference>
<feature type="binding site" evidence="1">
    <location>
        <position position="953"/>
    </location>
    <ligand>
        <name>ATP</name>
        <dbReference type="ChEBI" id="CHEBI:30616"/>
    </ligand>
</feature>
<sequence>MATVKPIFMRTYGKKKRKLTAWISPKEHKQAFNSSTSSDDSLFEHAKYIKARKRKPISVAAAVMTRNNKRCRLIISESEEDMSFSVKSQKNPPQINATSKATKSSSKAKKIRATRRKAKENITNEEDIFRVPLPSCPEPAPRDRVTRKQAPLSVRTGVTIRRKKQHCPMNSSSDEDLSSSPKSHTKPLHINTTSNLPHLSKARFVTCRPRCPVTTKVKVSKAKGNVFTSLEDFTSGEESQVCFSHKKKRVPLAMLESSVENSTSNLDTDPLLLNHSSDHSLGPRPRKPIFCSTPSVRLSSKRPHIVPFPITIQSPNPTSLSISRIGASACQEDQDSPRQPCSSPPIGLNSNKKRKTSLCELNEQACPPFHEGHSKDLFIHPKSMNKSSQDGKMKYGGASASLHLLAPDSESDSCLVPTGEDLLSLTEVLKEMCLAQRCTVRLKRLNSLTLSQLCSQSTYSSCLTDLSSDHRGPPAQHHSISLDNMLPPEVFYKSSLGTTKDETCERSNTGNGPESETSNISISLALSPSLSAESDFKEVSTSAHAESTQHTGSSFEFFTCAQLATSFPGQMSATEQDADGTFQGKRCKVRVERLRLEEIQRAISKRLSVARSSDNTVDTSCRAESLSEALIQECLTDKLALRVERLAFTQLKELQQKGRKCQSSSNCSDFTNEDLTRNKRQNKTDSEHSEKISCKVVEKGSPSSFSLVASEEKASKKGPKVDQKAFGKNKKMRKGILTRRPGTTRKACVSGLSVSRWKNDSRSQAPHVFKRNSTGRPADCTINDLILAQPSGLLGLLGRTSNCTTPVKTCPLNLSSLLVDHTPSTQRWNRLKSALSIHRKMLLTPQSSKKPMQADVSQLMCDTDLFEAEKPSFVLLTPQSSKNPTPTNISQLMYDTDLSDAEKVYAECGQQGPLPWKECFSPLQMRRCVKIGEGTFGEVFSTNNSSGETVALKVIPLEGSEKVNGEDQKTFGEILHEIIISKELSSLKEKHHNQTSCFIGL</sequence>
<keyword evidence="1" id="KW-0067">ATP-binding</keyword>
<dbReference type="Gene3D" id="3.30.200.20">
    <property type="entry name" value="Phosphorylase Kinase, domain 1"/>
    <property type="match status" value="1"/>
</dbReference>
<dbReference type="PROSITE" id="PS00107">
    <property type="entry name" value="PROTEIN_KINASE_ATP"/>
    <property type="match status" value="1"/>
</dbReference>
<dbReference type="GO" id="GO:0005634">
    <property type="term" value="C:nucleus"/>
    <property type="evidence" value="ECO:0007669"/>
    <property type="project" value="TreeGrafter"/>
</dbReference>
<evidence type="ECO:0000259" key="3">
    <source>
        <dbReference type="PROSITE" id="PS50011"/>
    </source>
</evidence>
<feature type="region of interest" description="Disordered" evidence="2">
    <location>
        <begin position="82"/>
        <end position="118"/>
    </location>
</feature>